<keyword evidence="4" id="KW-0067">ATP-binding</keyword>
<gene>
    <name evidence="8" type="ORF">COCCADRAFT_24368</name>
</gene>
<dbReference type="GO" id="GO:0005524">
    <property type="term" value="F:ATP binding"/>
    <property type="evidence" value="ECO:0007669"/>
    <property type="project" value="UniProtKB-KW"/>
</dbReference>
<dbReference type="InterPro" id="IPR020588">
    <property type="entry name" value="RecA_ATP-bd"/>
</dbReference>
<keyword evidence="3" id="KW-0227">DNA damage</keyword>
<dbReference type="GO" id="GO:0000707">
    <property type="term" value="P:meiotic DNA recombinase assembly"/>
    <property type="evidence" value="ECO:0007669"/>
    <property type="project" value="TreeGrafter"/>
</dbReference>
<keyword evidence="6" id="KW-0539">Nucleus</keyword>
<evidence type="ECO:0000256" key="3">
    <source>
        <dbReference type="ARBA" id="ARBA00022763"/>
    </source>
</evidence>
<dbReference type="HOGENOM" id="CLU_043547_0_0_1"/>
<evidence type="ECO:0000256" key="6">
    <source>
        <dbReference type="ARBA" id="ARBA00023242"/>
    </source>
</evidence>
<sequence>MASEEASQLSPLSHRLPTVSASRALQDFNARGARTVSTGITQLDKVLSVPAPLGHDASGGYTRGKVTEIFGPSGVGKTTFGRRLKASRIQAAVSALREGQRVIWVDAACAPLVRHRIDDILVPYPDEMRSRFQYTVAPTLAHVVALFVHPPASFPPQNTSLVVIDSLVTLVDNAYPRHTDDRIAKNRTDQARWAAGRRFAIISELIAAFTRFAALHDLVLLITSQTITRIRGASRALLVPAISGIEWESGVSTRLVLFRDWVRHGKPTDKSDAERLQRARFAGLVKADGVALADEGGVGNVVAFTIERNGLCDISIATNDITAPLLVPEEGRTSKRPFAEIDEDAAEEPNSDELYGWMEDDGVATEGLLIDEAPIDQGDVAIPHLDVIADGHKNKIKRLILCPDNLRHWSAPRVDCTACWCYSENVSFRLGLMSQASHGPRHRYRYSAVWGYSDAPHPGISSAPRPGADFDAFANYSDISNRAYV</sequence>
<evidence type="ECO:0000313" key="9">
    <source>
        <dbReference type="Proteomes" id="UP000053841"/>
    </source>
</evidence>
<dbReference type="InterPro" id="IPR052093">
    <property type="entry name" value="HR_Repair_Mediator"/>
</dbReference>
<evidence type="ECO:0000256" key="5">
    <source>
        <dbReference type="ARBA" id="ARBA00023204"/>
    </source>
</evidence>
<dbReference type="AlphaFoldDB" id="W6Y7U3"/>
<evidence type="ECO:0000256" key="1">
    <source>
        <dbReference type="ARBA" id="ARBA00004123"/>
    </source>
</evidence>
<keyword evidence="9" id="KW-1185">Reference proteome</keyword>
<dbReference type="GO" id="GO:0000400">
    <property type="term" value="F:four-way junction DNA binding"/>
    <property type="evidence" value="ECO:0007669"/>
    <property type="project" value="TreeGrafter"/>
</dbReference>
<evidence type="ECO:0000256" key="2">
    <source>
        <dbReference type="ARBA" id="ARBA00022741"/>
    </source>
</evidence>
<dbReference type="EMBL" id="KI964571">
    <property type="protein sequence ID" value="EUC35682.1"/>
    <property type="molecule type" value="Genomic_DNA"/>
</dbReference>
<protein>
    <recommendedName>
        <fullName evidence="7">RecA family profile 1 domain-containing protein</fullName>
    </recommendedName>
</protein>
<accession>W6Y7U3</accession>
<dbReference type="GO" id="GO:0008821">
    <property type="term" value="F:crossover junction DNA endonuclease activity"/>
    <property type="evidence" value="ECO:0007669"/>
    <property type="project" value="TreeGrafter"/>
</dbReference>
<evidence type="ECO:0000259" key="7">
    <source>
        <dbReference type="PROSITE" id="PS50162"/>
    </source>
</evidence>
<dbReference type="InterPro" id="IPR027417">
    <property type="entry name" value="P-loop_NTPase"/>
</dbReference>
<dbReference type="eggNOG" id="KOG1433">
    <property type="taxonomic scope" value="Eukaryota"/>
</dbReference>
<dbReference type="Proteomes" id="UP000053841">
    <property type="component" value="Unassembled WGS sequence"/>
</dbReference>
<dbReference type="PROSITE" id="PS50162">
    <property type="entry name" value="RECA_2"/>
    <property type="match status" value="1"/>
</dbReference>
<dbReference type="GO" id="GO:0033063">
    <property type="term" value="C:Rad51B-Rad51C-Rad51D-XRCC2 complex"/>
    <property type="evidence" value="ECO:0007669"/>
    <property type="project" value="TreeGrafter"/>
</dbReference>
<dbReference type="CDD" id="cd01393">
    <property type="entry name" value="RecA-like"/>
    <property type="match status" value="1"/>
</dbReference>
<dbReference type="PANTHER" id="PTHR46239">
    <property type="entry name" value="DNA REPAIR PROTEIN RAD51 HOMOLOG 3 RAD51C"/>
    <property type="match status" value="1"/>
</dbReference>
<reference evidence="8 9" key="1">
    <citation type="journal article" date="2013" name="PLoS Genet.">
        <title>Comparative genome structure, secondary metabolite, and effector coding capacity across Cochliobolus pathogens.</title>
        <authorList>
            <person name="Condon B.J."/>
            <person name="Leng Y."/>
            <person name="Wu D."/>
            <person name="Bushley K.E."/>
            <person name="Ohm R.A."/>
            <person name="Otillar R."/>
            <person name="Martin J."/>
            <person name="Schackwitz W."/>
            <person name="Grimwood J."/>
            <person name="MohdZainudin N."/>
            <person name="Xue C."/>
            <person name="Wang R."/>
            <person name="Manning V.A."/>
            <person name="Dhillon B."/>
            <person name="Tu Z.J."/>
            <person name="Steffenson B.J."/>
            <person name="Salamov A."/>
            <person name="Sun H."/>
            <person name="Lowry S."/>
            <person name="LaButti K."/>
            <person name="Han J."/>
            <person name="Copeland A."/>
            <person name="Lindquist E."/>
            <person name="Barry K."/>
            <person name="Schmutz J."/>
            <person name="Baker S.E."/>
            <person name="Ciuffetti L.M."/>
            <person name="Grigoriev I.V."/>
            <person name="Zhong S."/>
            <person name="Turgeon B.G."/>
        </authorList>
    </citation>
    <scope>NUCLEOTIDE SEQUENCE [LARGE SCALE GENOMIC DNA]</scope>
    <source>
        <strain evidence="8 9">26-R-13</strain>
    </source>
</reference>
<dbReference type="GO" id="GO:0007131">
    <property type="term" value="P:reciprocal meiotic recombination"/>
    <property type="evidence" value="ECO:0007669"/>
    <property type="project" value="TreeGrafter"/>
</dbReference>
<proteinExistence type="predicted"/>
<dbReference type="GO" id="GO:0140664">
    <property type="term" value="F:ATP-dependent DNA damage sensor activity"/>
    <property type="evidence" value="ECO:0007669"/>
    <property type="project" value="InterPro"/>
</dbReference>
<keyword evidence="5" id="KW-0234">DNA repair</keyword>
<organism evidence="8 9">
    <name type="scientific">Cochliobolus carbonum (strain 26-R-13)</name>
    <name type="common">Maize leaf spot fungus</name>
    <name type="synonym">Bipolaris zeicola</name>
    <dbReference type="NCBI Taxonomy" id="930089"/>
    <lineage>
        <taxon>Eukaryota</taxon>
        <taxon>Fungi</taxon>
        <taxon>Dikarya</taxon>
        <taxon>Ascomycota</taxon>
        <taxon>Pezizomycotina</taxon>
        <taxon>Dothideomycetes</taxon>
        <taxon>Pleosporomycetidae</taxon>
        <taxon>Pleosporales</taxon>
        <taxon>Pleosporineae</taxon>
        <taxon>Pleosporaceae</taxon>
        <taxon>Bipolaris</taxon>
    </lineage>
</organism>
<dbReference type="OrthoDB" id="5957327at2759"/>
<name>W6Y7U3_COCC2</name>
<dbReference type="RefSeq" id="XP_007709973.1">
    <property type="nucleotide sequence ID" value="XM_007711783.1"/>
</dbReference>
<dbReference type="STRING" id="930089.W6Y7U3"/>
<evidence type="ECO:0000256" key="4">
    <source>
        <dbReference type="ARBA" id="ARBA00022840"/>
    </source>
</evidence>
<feature type="domain" description="RecA family profile 1" evidence="7">
    <location>
        <begin position="32"/>
        <end position="226"/>
    </location>
</feature>
<dbReference type="GO" id="GO:0005657">
    <property type="term" value="C:replication fork"/>
    <property type="evidence" value="ECO:0007669"/>
    <property type="project" value="TreeGrafter"/>
</dbReference>
<evidence type="ECO:0000313" key="8">
    <source>
        <dbReference type="EMBL" id="EUC35682.1"/>
    </source>
</evidence>
<keyword evidence="2" id="KW-0547">Nucleotide-binding</keyword>
<dbReference type="PANTHER" id="PTHR46239:SF1">
    <property type="entry name" value="DNA REPAIR PROTEIN RAD51 HOMOLOG 3"/>
    <property type="match status" value="1"/>
</dbReference>
<dbReference type="SUPFAM" id="SSF52540">
    <property type="entry name" value="P-loop containing nucleoside triphosphate hydrolases"/>
    <property type="match status" value="1"/>
</dbReference>
<dbReference type="GeneID" id="19145595"/>
<dbReference type="GO" id="GO:0033065">
    <property type="term" value="C:Rad51C-XRCC3 complex"/>
    <property type="evidence" value="ECO:0007669"/>
    <property type="project" value="TreeGrafter"/>
</dbReference>
<dbReference type="Gene3D" id="3.40.50.300">
    <property type="entry name" value="P-loop containing nucleotide triphosphate hydrolases"/>
    <property type="match status" value="1"/>
</dbReference>
<comment type="subcellular location">
    <subcellularLocation>
        <location evidence="1">Nucleus</location>
    </subcellularLocation>
</comment>
<dbReference type="KEGG" id="bze:COCCADRAFT_24368"/>